<dbReference type="Gene3D" id="3.40.430.10">
    <property type="entry name" value="Dihydrofolate Reductase, subunit A"/>
    <property type="match status" value="1"/>
</dbReference>
<comment type="caution">
    <text evidence="1">The sequence shown here is derived from an EMBL/GenBank/DDBJ whole genome shotgun (WGS) entry which is preliminary data.</text>
</comment>
<proteinExistence type="predicted"/>
<sequence length="43" mass="4810">MRKLTYYVATSIDGYIAGPNGEMDFYPVADDLAAWINARLPET</sequence>
<evidence type="ECO:0000313" key="2">
    <source>
        <dbReference type="Proteomes" id="UP000295157"/>
    </source>
</evidence>
<accession>A0A4R4MYR4</accession>
<dbReference type="Proteomes" id="UP000295157">
    <property type="component" value="Unassembled WGS sequence"/>
</dbReference>
<dbReference type="AlphaFoldDB" id="A0A4R4MYR4"/>
<feature type="non-terminal residue" evidence="1">
    <location>
        <position position="43"/>
    </location>
</feature>
<name>A0A4R4MYR4_9ACTN</name>
<keyword evidence="2" id="KW-1185">Reference proteome</keyword>
<reference evidence="1 2" key="1">
    <citation type="submission" date="2019-02" db="EMBL/GenBank/DDBJ databases">
        <title>Draft genome sequences of novel Actinobacteria.</title>
        <authorList>
            <person name="Sahin N."/>
            <person name="Ay H."/>
            <person name="Saygin H."/>
        </authorList>
    </citation>
    <scope>NUCLEOTIDE SEQUENCE [LARGE SCALE GENOMIC DNA]</scope>
    <source>
        <strain evidence="1 2">KC201</strain>
    </source>
</reference>
<dbReference type="InterPro" id="IPR024072">
    <property type="entry name" value="DHFR-like_dom_sf"/>
</dbReference>
<evidence type="ECO:0000313" key="1">
    <source>
        <dbReference type="EMBL" id="TDC01451.1"/>
    </source>
</evidence>
<dbReference type="SUPFAM" id="SSF53597">
    <property type="entry name" value="Dihydrofolate reductase-like"/>
    <property type="match status" value="1"/>
</dbReference>
<gene>
    <name evidence="1" type="ORF">E1267_31975</name>
</gene>
<protein>
    <submittedName>
        <fullName evidence="1">Dihydrofolate reductase</fullName>
    </submittedName>
</protein>
<dbReference type="EMBL" id="SMJZ01000159">
    <property type="protein sequence ID" value="TDC01451.1"/>
    <property type="molecule type" value="Genomic_DNA"/>
</dbReference>
<organism evidence="1 2">
    <name type="scientific">Nonomuraea longispora</name>
    <dbReference type="NCBI Taxonomy" id="1848320"/>
    <lineage>
        <taxon>Bacteria</taxon>
        <taxon>Bacillati</taxon>
        <taxon>Actinomycetota</taxon>
        <taxon>Actinomycetes</taxon>
        <taxon>Streptosporangiales</taxon>
        <taxon>Streptosporangiaceae</taxon>
        <taxon>Nonomuraea</taxon>
    </lineage>
</organism>